<evidence type="ECO:0000256" key="5">
    <source>
        <dbReference type="PROSITE-ProRule" id="PRU00552"/>
    </source>
</evidence>
<comment type="caution">
    <text evidence="10">The sequence shown here is derived from an EMBL/GenBank/DDBJ whole genome shotgun (WGS) entry which is preliminary data.</text>
</comment>
<sequence length="643" mass="69177">MNIFGRIRCLAACRFVVRPTNPGFATFARPLTPSKFLRLPEVTEVHIPPTRLSATPNSATSIIDVELNASFPASFSKLKLKEELLVALSGLNITEPTEIQTKAVPAILSGGDYVLASHTGSGKTLSYLLPLVHLIKLQEQDGFIPKPKRPRVLILGPTKELAEQIAGVAKALCHAAKFRAACLTGSTTKKQQQVKLLGPIDIVVATPTRFLQHVKDGNIFYKDINWLVIDEADTILGDETWAKEVRTILTPLRSRVDRPKAQVVLVSATMSKPIRRLIATDFPGIRMIETSSLHKGIAGSKHQFVTLPSGRDKLDVLDDVIAPSLRQQGKVLVFCNTMDSCRAVEHHMREAGVNTVCYHGDMPVHLRQEAMRKFAGQTPREAEEDEEDEFEMQSENGLMRAKSRQQRGASSSGRCPVMIATDVAARGLDFPGQVDHVINFDFPSNPVDYIHRGGRTARAGRTGRVTSIVGSRDRTLAQRIEWALDHSEPLDQLSAEKHILPPSQRPKPGAEKEKRKLQGAPKGTKGAARNAAPGVVISRGRASSGATSSRRGDRKGPPVSSAYGSSSATAERRGTGNRSKPASGASPSRPNSSSSGGRPSSSGESKLVLGKGGSAGRSGVRKGSGGAKGSTGSKRSSKAAPRR</sequence>
<dbReference type="AlphaFoldDB" id="A0A250X6B1"/>
<evidence type="ECO:0000256" key="6">
    <source>
        <dbReference type="SAM" id="MobiDB-lite"/>
    </source>
</evidence>
<evidence type="ECO:0008006" key="12">
    <source>
        <dbReference type="Google" id="ProtNLM"/>
    </source>
</evidence>
<evidence type="ECO:0000256" key="1">
    <source>
        <dbReference type="ARBA" id="ARBA00022741"/>
    </source>
</evidence>
<dbReference type="Pfam" id="PF00270">
    <property type="entry name" value="DEAD"/>
    <property type="match status" value="1"/>
</dbReference>
<evidence type="ECO:0000256" key="4">
    <source>
        <dbReference type="ARBA" id="ARBA00022840"/>
    </source>
</evidence>
<feature type="compositionally biased region" description="Low complexity" evidence="6">
    <location>
        <begin position="581"/>
        <end position="605"/>
    </location>
</feature>
<dbReference type="InterPro" id="IPR014014">
    <property type="entry name" value="RNA_helicase_DEAD_Q_motif"/>
</dbReference>
<dbReference type="GO" id="GO:0003676">
    <property type="term" value="F:nucleic acid binding"/>
    <property type="evidence" value="ECO:0007669"/>
    <property type="project" value="InterPro"/>
</dbReference>
<gene>
    <name evidence="10" type="ORF">CEUSTIGMA_g6044.t1</name>
</gene>
<dbReference type="InterPro" id="IPR001650">
    <property type="entry name" value="Helicase_C-like"/>
</dbReference>
<keyword evidence="2" id="KW-0378">Hydrolase</keyword>
<name>A0A250X6B1_9CHLO</name>
<accession>A0A250X6B1</accession>
<dbReference type="InterPro" id="IPR011545">
    <property type="entry name" value="DEAD/DEAH_box_helicase_dom"/>
</dbReference>
<evidence type="ECO:0000256" key="3">
    <source>
        <dbReference type="ARBA" id="ARBA00022806"/>
    </source>
</evidence>
<dbReference type="SMART" id="SM00490">
    <property type="entry name" value="HELICc"/>
    <property type="match status" value="1"/>
</dbReference>
<feature type="compositionally biased region" description="Gly residues" evidence="6">
    <location>
        <begin position="610"/>
        <end position="629"/>
    </location>
</feature>
<proteinExistence type="predicted"/>
<feature type="domain" description="Helicase C-terminal" evidence="8">
    <location>
        <begin position="316"/>
        <end position="501"/>
    </location>
</feature>
<reference evidence="10 11" key="1">
    <citation type="submission" date="2017-08" db="EMBL/GenBank/DDBJ databases">
        <title>Acidophilic green algal genome provides insights into adaptation to an acidic environment.</title>
        <authorList>
            <person name="Hirooka S."/>
            <person name="Hirose Y."/>
            <person name="Kanesaki Y."/>
            <person name="Higuchi S."/>
            <person name="Fujiwara T."/>
            <person name="Onuma R."/>
            <person name="Era A."/>
            <person name="Ohbayashi R."/>
            <person name="Uzuka A."/>
            <person name="Nozaki H."/>
            <person name="Yoshikawa H."/>
            <person name="Miyagishima S.Y."/>
        </authorList>
    </citation>
    <scope>NUCLEOTIDE SEQUENCE [LARGE SCALE GENOMIC DNA]</scope>
    <source>
        <strain evidence="10 11">NIES-2499</strain>
    </source>
</reference>
<evidence type="ECO:0000313" key="11">
    <source>
        <dbReference type="Proteomes" id="UP000232323"/>
    </source>
</evidence>
<dbReference type="InterPro" id="IPR027417">
    <property type="entry name" value="P-loop_NTPase"/>
</dbReference>
<keyword evidence="11" id="KW-1185">Reference proteome</keyword>
<dbReference type="SUPFAM" id="SSF52540">
    <property type="entry name" value="P-loop containing nucleoside triphosphate hydrolases"/>
    <property type="match status" value="1"/>
</dbReference>
<dbReference type="InterPro" id="IPR014001">
    <property type="entry name" value="Helicase_ATP-bd"/>
</dbReference>
<feature type="domain" description="Helicase ATP-binding" evidence="7">
    <location>
        <begin position="104"/>
        <end position="288"/>
    </location>
</feature>
<dbReference type="OrthoDB" id="10256233at2759"/>
<dbReference type="PROSITE" id="PS51195">
    <property type="entry name" value="Q_MOTIF"/>
    <property type="match status" value="1"/>
</dbReference>
<evidence type="ECO:0000256" key="2">
    <source>
        <dbReference type="ARBA" id="ARBA00022801"/>
    </source>
</evidence>
<dbReference type="PANTHER" id="PTHR47960">
    <property type="entry name" value="DEAD-BOX ATP-DEPENDENT RNA HELICASE 50"/>
    <property type="match status" value="1"/>
</dbReference>
<evidence type="ECO:0000259" key="9">
    <source>
        <dbReference type="PROSITE" id="PS51195"/>
    </source>
</evidence>
<feature type="compositionally biased region" description="Acidic residues" evidence="6">
    <location>
        <begin position="382"/>
        <end position="392"/>
    </location>
</feature>
<dbReference type="GO" id="GO:0016787">
    <property type="term" value="F:hydrolase activity"/>
    <property type="evidence" value="ECO:0007669"/>
    <property type="project" value="UniProtKB-KW"/>
</dbReference>
<dbReference type="SMART" id="SM00487">
    <property type="entry name" value="DEXDc"/>
    <property type="match status" value="1"/>
</dbReference>
<evidence type="ECO:0000313" key="10">
    <source>
        <dbReference type="EMBL" id="GAX78605.1"/>
    </source>
</evidence>
<dbReference type="Pfam" id="PF00271">
    <property type="entry name" value="Helicase_C"/>
    <property type="match status" value="2"/>
</dbReference>
<dbReference type="GO" id="GO:0003724">
    <property type="term" value="F:RNA helicase activity"/>
    <property type="evidence" value="ECO:0007669"/>
    <property type="project" value="InterPro"/>
</dbReference>
<dbReference type="InterPro" id="IPR044742">
    <property type="entry name" value="DEAD/DEAH_RhlB"/>
</dbReference>
<dbReference type="CDD" id="cd00268">
    <property type="entry name" value="DEADc"/>
    <property type="match status" value="1"/>
</dbReference>
<dbReference type="GO" id="GO:0005524">
    <property type="term" value="F:ATP binding"/>
    <property type="evidence" value="ECO:0007669"/>
    <property type="project" value="UniProtKB-KW"/>
</dbReference>
<dbReference type="Proteomes" id="UP000232323">
    <property type="component" value="Unassembled WGS sequence"/>
</dbReference>
<protein>
    <recommendedName>
        <fullName evidence="12">RNA helicase</fullName>
    </recommendedName>
</protein>
<feature type="domain" description="DEAD-box RNA helicase Q" evidence="9">
    <location>
        <begin position="73"/>
        <end position="101"/>
    </location>
</feature>
<dbReference type="STRING" id="1157962.A0A250X6B1"/>
<evidence type="ECO:0000259" key="8">
    <source>
        <dbReference type="PROSITE" id="PS51194"/>
    </source>
</evidence>
<keyword evidence="1" id="KW-0547">Nucleotide-binding</keyword>
<feature type="compositionally biased region" description="Low complexity" evidence="6">
    <location>
        <begin position="538"/>
        <end position="549"/>
    </location>
</feature>
<evidence type="ECO:0000259" key="7">
    <source>
        <dbReference type="PROSITE" id="PS51192"/>
    </source>
</evidence>
<dbReference type="EMBL" id="BEGY01000034">
    <property type="protein sequence ID" value="GAX78605.1"/>
    <property type="molecule type" value="Genomic_DNA"/>
</dbReference>
<feature type="region of interest" description="Disordered" evidence="6">
    <location>
        <begin position="494"/>
        <end position="643"/>
    </location>
</feature>
<dbReference type="CDD" id="cd18787">
    <property type="entry name" value="SF2_C_DEAD"/>
    <property type="match status" value="1"/>
</dbReference>
<dbReference type="PROSITE" id="PS51192">
    <property type="entry name" value="HELICASE_ATP_BIND_1"/>
    <property type="match status" value="1"/>
</dbReference>
<feature type="region of interest" description="Disordered" evidence="6">
    <location>
        <begin position="375"/>
        <end position="413"/>
    </location>
</feature>
<keyword evidence="4" id="KW-0067">ATP-binding</keyword>
<dbReference type="Gene3D" id="3.40.50.300">
    <property type="entry name" value="P-loop containing nucleotide triphosphate hydrolases"/>
    <property type="match status" value="2"/>
</dbReference>
<feature type="short sequence motif" description="Q motif" evidence="5">
    <location>
        <begin position="73"/>
        <end position="101"/>
    </location>
</feature>
<dbReference type="PROSITE" id="PS51194">
    <property type="entry name" value="HELICASE_CTER"/>
    <property type="match status" value="1"/>
</dbReference>
<organism evidence="10 11">
    <name type="scientific">Chlamydomonas eustigma</name>
    <dbReference type="NCBI Taxonomy" id="1157962"/>
    <lineage>
        <taxon>Eukaryota</taxon>
        <taxon>Viridiplantae</taxon>
        <taxon>Chlorophyta</taxon>
        <taxon>core chlorophytes</taxon>
        <taxon>Chlorophyceae</taxon>
        <taxon>CS clade</taxon>
        <taxon>Chlamydomonadales</taxon>
        <taxon>Chlamydomonadaceae</taxon>
        <taxon>Chlamydomonas</taxon>
    </lineage>
</organism>
<keyword evidence="3" id="KW-0347">Helicase</keyword>